<dbReference type="PANTHER" id="PTHR30177:SF4">
    <property type="entry name" value="OSMOPROTECTANT IMPORT PERMEASE PROTEIN OSMW"/>
    <property type="match status" value="1"/>
</dbReference>
<dbReference type="RefSeq" id="WP_004092339.1">
    <property type="nucleotide sequence ID" value="NZ_AFGF01000017.1"/>
</dbReference>
<keyword evidence="9" id="KW-1185">Reference proteome</keyword>
<dbReference type="PROSITE" id="PS50928">
    <property type="entry name" value="ABC_TM1"/>
    <property type="match status" value="1"/>
</dbReference>
<feature type="transmembrane region" description="Helical" evidence="6">
    <location>
        <begin position="137"/>
        <end position="158"/>
    </location>
</feature>
<keyword evidence="5 6" id="KW-0472">Membrane</keyword>
<dbReference type="GO" id="GO:0031460">
    <property type="term" value="P:glycine betaine transport"/>
    <property type="evidence" value="ECO:0007669"/>
    <property type="project" value="TreeGrafter"/>
</dbReference>
<sequence length="209" mass="22200">MDYVLYFVEQHVRIITATWEHILLTVAAVGAAVLCAIPAGILLSRHKQSQKPVFAVVNTIQTVPSLALLGFMIPLLGLGDTPAVVALFLYALLPILRNTVIGMDGVDKGMLEAATGMGMTRWQILWRVELPLAMPTILAGIRIATIVIIGWATLAAYVGGSGLGRLIVAGLATARLKLVVAGAVPAVILALGANYLLSCIERRLRVSRA</sequence>
<dbReference type="GO" id="GO:0005886">
    <property type="term" value="C:plasma membrane"/>
    <property type="evidence" value="ECO:0007669"/>
    <property type="project" value="UniProtKB-SubCell"/>
</dbReference>
<feature type="domain" description="ABC transmembrane type-1" evidence="7">
    <location>
        <begin position="18"/>
        <end position="197"/>
    </location>
</feature>
<keyword evidence="4 6" id="KW-1133">Transmembrane helix</keyword>
<evidence type="ECO:0000256" key="6">
    <source>
        <dbReference type="RuleBase" id="RU363032"/>
    </source>
</evidence>
<dbReference type="InterPro" id="IPR000515">
    <property type="entry name" value="MetI-like"/>
</dbReference>
<name>F7NEG6_9FIRM</name>
<comment type="caution">
    <text evidence="8">The sequence shown here is derived from an EMBL/GenBank/DDBJ whole genome shotgun (WGS) entry which is preliminary data.</text>
</comment>
<proteinExistence type="inferred from homology"/>
<gene>
    <name evidence="8" type="ORF">ALO_02146</name>
</gene>
<evidence type="ECO:0000256" key="1">
    <source>
        <dbReference type="ARBA" id="ARBA00004141"/>
    </source>
</evidence>
<dbReference type="FunFam" id="1.10.3720.10:FF:000001">
    <property type="entry name" value="Glycine betaine ABC transporter, permease"/>
    <property type="match status" value="1"/>
</dbReference>
<comment type="similarity">
    <text evidence="6">Belongs to the binding-protein-dependent transport system permease family.</text>
</comment>
<dbReference type="AlphaFoldDB" id="F7NEG6"/>
<evidence type="ECO:0000259" key="7">
    <source>
        <dbReference type="PROSITE" id="PS50928"/>
    </source>
</evidence>
<dbReference type="GO" id="GO:0055085">
    <property type="term" value="P:transmembrane transport"/>
    <property type="evidence" value="ECO:0007669"/>
    <property type="project" value="InterPro"/>
</dbReference>
<protein>
    <submittedName>
        <fullName evidence="8">Glycine betaine/L-proline ABC transporter, permease protein</fullName>
    </submittedName>
</protein>
<keyword evidence="3 6" id="KW-0812">Transmembrane</keyword>
<dbReference type="STRING" id="1009370.ALO_02146"/>
<dbReference type="eggNOG" id="COG1174">
    <property type="taxonomic scope" value="Bacteria"/>
</dbReference>
<evidence type="ECO:0000256" key="2">
    <source>
        <dbReference type="ARBA" id="ARBA00022448"/>
    </source>
</evidence>
<keyword evidence="2 6" id="KW-0813">Transport</keyword>
<evidence type="ECO:0000256" key="5">
    <source>
        <dbReference type="ARBA" id="ARBA00023136"/>
    </source>
</evidence>
<evidence type="ECO:0000313" key="9">
    <source>
        <dbReference type="Proteomes" id="UP000003240"/>
    </source>
</evidence>
<dbReference type="EMBL" id="AFGF01000017">
    <property type="protein sequence ID" value="EGO65377.1"/>
    <property type="molecule type" value="Genomic_DNA"/>
</dbReference>
<dbReference type="CDD" id="cd06261">
    <property type="entry name" value="TM_PBP2"/>
    <property type="match status" value="1"/>
</dbReference>
<reference evidence="8 9" key="1">
    <citation type="journal article" date="2011" name="EMBO J.">
        <title>Structural diversity of bacterial flagellar motors.</title>
        <authorList>
            <person name="Chen S."/>
            <person name="Beeby M."/>
            <person name="Murphy G.E."/>
            <person name="Leadbetter J.R."/>
            <person name="Hendrixson D.R."/>
            <person name="Briegel A."/>
            <person name="Li Z."/>
            <person name="Shi J."/>
            <person name="Tocheva E.I."/>
            <person name="Muller A."/>
            <person name="Dobro M.J."/>
            <person name="Jensen G.J."/>
        </authorList>
    </citation>
    <scope>NUCLEOTIDE SEQUENCE [LARGE SCALE GENOMIC DNA]</scope>
    <source>
        <strain evidence="8 9">DSM 6540</strain>
    </source>
</reference>
<dbReference type="Pfam" id="PF00528">
    <property type="entry name" value="BPD_transp_1"/>
    <property type="match status" value="1"/>
</dbReference>
<dbReference type="OrthoDB" id="9801163at2"/>
<dbReference type="Gene3D" id="1.10.3720.10">
    <property type="entry name" value="MetI-like"/>
    <property type="match status" value="1"/>
</dbReference>
<dbReference type="InterPro" id="IPR051204">
    <property type="entry name" value="ABC_transp_perm/SBD"/>
</dbReference>
<dbReference type="SUPFAM" id="SSF161098">
    <property type="entry name" value="MetI-like"/>
    <property type="match status" value="1"/>
</dbReference>
<feature type="transmembrane region" description="Helical" evidence="6">
    <location>
        <begin position="22"/>
        <end position="43"/>
    </location>
</feature>
<evidence type="ECO:0000313" key="8">
    <source>
        <dbReference type="EMBL" id="EGO65377.1"/>
    </source>
</evidence>
<comment type="subcellular location">
    <subcellularLocation>
        <location evidence="6">Cell membrane</location>
        <topology evidence="6">Multi-pass membrane protein</topology>
    </subcellularLocation>
    <subcellularLocation>
        <location evidence="1">Membrane</location>
        <topology evidence="1">Multi-pass membrane protein</topology>
    </subcellularLocation>
</comment>
<dbReference type="Proteomes" id="UP000003240">
    <property type="component" value="Unassembled WGS sequence"/>
</dbReference>
<accession>F7NEG6</accession>
<feature type="transmembrane region" description="Helical" evidence="6">
    <location>
        <begin position="178"/>
        <end position="197"/>
    </location>
</feature>
<evidence type="ECO:0000256" key="4">
    <source>
        <dbReference type="ARBA" id="ARBA00022989"/>
    </source>
</evidence>
<organism evidence="8 9">
    <name type="scientific">Acetonema longum DSM 6540</name>
    <dbReference type="NCBI Taxonomy" id="1009370"/>
    <lineage>
        <taxon>Bacteria</taxon>
        <taxon>Bacillati</taxon>
        <taxon>Bacillota</taxon>
        <taxon>Negativicutes</taxon>
        <taxon>Acetonemataceae</taxon>
        <taxon>Acetonema</taxon>
    </lineage>
</organism>
<dbReference type="PANTHER" id="PTHR30177">
    <property type="entry name" value="GLYCINE BETAINE/L-PROLINE TRANSPORT SYSTEM PERMEASE PROTEIN PROW"/>
    <property type="match status" value="1"/>
</dbReference>
<dbReference type="InterPro" id="IPR035906">
    <property type="entry name" value="MetI-like_sf"/>
</dbReference>
<evidence type="ECO:0000256" key="3">
    <source>
        <dbReference type="ARBA" id="ARBA00022692"/>
    </source>
</evidence>